<dbReference type="PANTHER" id="PTHR30518">
    <property type="entry name" value="ENDOLYTIC MUREIN TRANSGLYCOSYLASE"/>
    <property type="match status" value="1"/>
</dbReference>
<accession>A0ABV3TFI8</accession>
<keyword evidence="9" id="KW-1185">Reference proteome</keyword>
<protein>
    <recommendedName>
        <fullName evidence="7">Endolytic murein transglycosylase</fullName>
        <ecNumber evidence="7">4.2.2.29</ecNumber>
    </recommendedName>
    <alternativeName>
        <fullName evidence="7">Peptidoglycan lytic transglycosylase</fullName>
    </alternativeName>
    <alternativeName>
        <fullName evidence="7">Peptidoglycan polymerization terminase</fullName>
    </alternativeName>
</protein>
<dbReference type="Gene3D" id="3.30.160.60">
    <property type="entry name" value="Classic Zinc Finger"/>
    <property type="match status" value="1"/>
</dbReference>
<evidence type="ECO:0000313" key="9">
    <source>
        <dbReference type="Proteomes" id="UP001556709"/>
    </source>
</evidence>
<keyword evidence="3 7" id="KW-1133">Transmembrane helix</keyword>
<reference evidence="8 9" key="1">
    <citation type="submission" date="2024-02" db="EMBL/GenBank/DDBJ databases">
        <title>New especies of Spiribacter isolated from saline water.</title>
        <authorList>
            <person name="Leon M.J."/>
            <person name="De La Haba R."/>
            <person name="Sanchez-Porro C."/>
            <person name="Ventosa A."/>
        </authorList>
    </citation>
    <scope>NUCLEOTIDE SEQUENCE [LARGE SCALE GENOMIC DNA]</scope>
    <source>
        <strain evidence="9">ag22IC6-390</strain>
    </source>
</reference>
<dbReference type="NCBIfam" id="TIGR00247">
    <property type="entry name" value="endolytic transglycosylase MltG"/>
    <property type="match status" value="1"/>
</dbReference>
<dbReference type="Pfam" id="PF02618">
    <property type="entry name" value="YceG"/>
    <property type="match status" value="1"/>
</dbReference>
<dbReference type="InterPro" id="IPR003770">
    <property type="entry name" value="MLTG-like"/>
</dbReference>
<evidence type="ECO:0000256" key="1">
    <source>
        <dbReference type="ARBA" id="ARBA00022475"/>
    </source>
</evidence>
<proteinExistence type="inferred from homology"/>
<feature type="site" description="Important for catalytic activity" evidence="7">
    <location>
        <position position="221"/>
    </location>
</feature>
<evidence type="ECO:0000256" key="2">
    <source>
        <dbReference type="ARBA" id="ARBA00022692"/>
    </source>
</evidence>
<evidence type="ECO:0000256" key="5">
    <source>
        <dbReference type="ARBA" id="ARBA00023239"/>
    </source>
</evidence>
<dbReference type="PANTHER" id="PTHR30518:SF2">
    <property type="entry name" value="ENDOLYTIC MUREIN TRANSGLYCOSYLASE"/>
    <property type="match status" value="1"/>
</dbReference>
<evidence type="ECO:0000256" key="4">
    <source>
        <dbReference type="ARBA" id="ARBA00023136"/>
    </source>
</evidence>
<evidence type="ECO:0000256" key="3">
    <source>
        <dbReference type="ARBA" id="ARBA00022989"/>
    </source>
</evidence>
<dbReference type="HAMAP" id="MF_02065">
    <property type="entry name" value="MltG"/>
    <property type="match status" value="1"/>
</dbReference>
<organism evidence="8 9">
    <name type="scientific">Spiribacter pallidus</name>
    <dbReference type="NCBI Taxonomy" id="1987936"/>
    <lineage>
        <taxon>Bacteria</taxon>
        <taxon>Pseudomonadati</taxon>
        <taxon>Pseudomonadota</taxon>
        <taxon>Gammaproteobacteria</taxon>
        <taxon>Chromatiales</taxon>
        <taxon>Ectothiorhodospiraceae</taxon>
        <taxon>Spiribacter</taxon>
    </lineage>
</organism>
<sequence length="340" mass="37356">MRIRTTRSQVFAGLILLGLFGLAAVLLAWQNVVERPLGDGPQTVIRVESGSSFAEVATALADRRRGVNATLLRVYGRLSGIAGRIQVGEYRIRAEESAADLLQRMAEGDVIEYRFTIIEGWRFTEMMAALEREAAIDHTMGADVSGAEVMEAIDRPGVHPEGRFLPETYHYTRGTTDVALLRRANRALEEALAAAWQDRHDPLPLNDPDEALVLASIIEKETGLAAERRRIAGVFTRRLRKGMRLQTDPTVIYGIGRSFDGNLTREHLRTDTPYNTYTRHGLPPTPIALPGAAAIAAATQPLPGESLYFVSRGDGSHVFSKTLEAHNAAVRRYQLGSGSE</sequence>
<dbReference type="CDD" id="cd08010">
    <property type="entry name" value="MltG_like"/>
    <property type="match status" value="1"/>
</dbReference>
<keyword evidence="7" id="KW-0997">Cell inner membrane</keyword>
<keyword evidence="1 7" id="KW-1003">Cell membrane</keyword>
<dbReference type="EMBL" id="JBAKFM010000002">
    <property type="protein sequence ID" value="MEX0469265.1"/>
    <property type="molecule type" value="Genomic_DNA"/>
</dbReference>
<gene>
    <name evidence="7 8" type="primary">mltG</name>
    <name evidence="8" type="ORF">V6X73_05960</name>
</gene>
<dbReference type="Gene3D" id="3.30.1490.480">
    <property type="entry name" value="Endolytic murein transglycosylase"/>
    <property type="match status" value="1"/>
</dbReference>
<evidence type="ECO:0000256" key="6">
    <source>
        <dbReference type="ARBA" id="ARBA00023316"/>
    </source>
</evidence>
<dbReference type="EC" id="4.2.2.29" evidence="7"/>
<dbReference type="Proteomes" id="UP001556709">
    <property type="component" value="Unassembled WGS sequence"/>
</dbReference>
<keyword evidence="2 7" id="KW-0812">Transmembrane</keyword>
<keyword evidence="6 7" id="KW-0961">Cell wall biogenesis/degradation</keyword>
<comment type="caution">
    <text evidence="8">The sequence shown here is derived from an EMBL/GenBank/DDBJ whole genome shotgun (WGS) entry which is preliminary data.</text>
</comment>
<comment type="function">
    <text evidence="7">Functions as a peptidoglycan terminase that cleaves nascent peptidoglycan strands endolytically to terminate their elongation.</text>
</comment>
<keyword evidence="5 7" id="KW-0456">Lyase</keyword>
<evidence type="ECO:0000256" key="7">
    <source>
        <dbReference type="HAMAP-Rule" id="MF_02065"/>
    </source>
</evidence>
<dbReference type="RefSeq" id="WP_367958485.1">
    <property type="nucleotide sequence ID" value="NZ_JBAKFH010000004.1"/>
</dbReference>
<evidence type="ECO:0000313" key="8">
    <source>
        <dbReference type="EMBL" id="MEX0469265.1"/>
    </source>
</evidence>
<keyword evidence="4 7" id="KW-0472">Membrane</keyword>
<comment type="catalytic activity">
    <reaction evidence="7">
        <text>a peptidoglycan chain = a peptidoglycan chain with N-acetyl-1,6-anhydromuramyl-[peptide] at the reducing end + a peptidoglycan chain with N-acetylglucosamine at the non-reducing end.</text>
        <dbReference type="EC" id="4.2.2.29"/>
    </reaction>
</comment>
<name>A0ABV3TFI8_9GAMM</name>
<comment type="similarity">
    <text evidence="7">Belongs to the transglycosylase MltG family.</text>
</comment>